<dbReference type="EMBL" id="JAKMXF010000221">
    <property type="protein sequence ID" value="KAI6654882.1"/>
    <property type="molecule type" value="Genomic_DNA"/>
</dbReference>
<dbReference type="PANTHER" id="PTHR24346">
    <property type="entry name" value="MAP/MICROTUBULE AFFINITY-REGULATING KINASE"/>
    <property type="match status" value="1"/>
</dbReference>
<feature type="compositionally biased region" description="Low complexity" evidence="5">
    <location>
        <begin position="1"/>
        <end position="18"/>
    </location>
</feature>
<dbReference type="Pfam" id="PF00069">
    <property type="entry name" value="Pkinase"/>
    <property type="match status" value="1"/>
</dbReference>
<name>A0AAV7K157_9METZ</name>
<dbReference type="Proteomes" id="UP001165289">
    <property type="component" value="Unassembled WGS sequence"/>
</dbReference>
<dbReference type="FunFam" id="1.10.510.10:FF:000571">
    <property type="entry name" value="Maternal embryonic leucine zipper kinase"/>
    <property type="match status" value="1"/>
</dbReference>
<evidence type="ECO:0000313" key="8">
    <source>
        <dbReference type="Proteomes" id="UP001165289"/>
    </source>
</evidence>
<dbReference type="GO" id="GO:0000226">
    <property type="term" value="P:microtubule cytoskeleton organization"/>
    <property type="evidence" value="ECO:0007669"/>
    <property type="project" value="TreeGrafter"/>
</dbReference>
<feature type="compositionally biased region" description="Low complexity" evidence="5">
    <location>
        <begin position="295"/>
        <end position="307"/>
    </location>
</feature>
<dbReference type="InterPro" id="IPR011009">
    <property type="entry name" value="Kinase-like_dom_sf"/>
</dbReference>
<dbReference type="GO" id="GO:0005737">
    <property type="term" value="C:cytoplasm"/>
    <property type="evidence" value="ECO:0007669"/>
    <property type="project" value="TreeGrafter"/>
</dbReference>
<feature type="region of interest" description="Disordered" evidence="5">
    <location>
        <begin position="1"/>
        <end position="22"/>
    </location>
</feature>
<keyword evidence="4" id="KW-0723">Serine/threonine-protein kinase</keyword>
<dbReference type="InterPro" id="IPR000719">
    <property type="entry name" value="Prot_kinase_dom"/>
</dbReference>
<accession>A0AAV7K157</accession>
<dbReference type="PROSITE" id="PS00107">
    <property type="entry name" value="PROTEIN_KINASE_ATP"/>
    <property type="match status" value="1"/>
</dbReference>
<proteinExistence type="inferred from homology"/>
<feature type="binding site" evidence="3">
    <location>
        <position position="61"/>
    </location>
    <ligand>
        <name>ATP</name>
        <dbReference type="ChEBI" id="CHEBI:30616"/>
    </ligand>
</feature>
<evidence type="ECO:0000256" key="4">
    <source>
        <dbReference type="RuleBase" id="RU000304"/>
    </source>
</evidence>
<dbReference type="PROSITE" id="PS50011">
    <property type="entry name" value="PROTEIN_KINASE_DOM"/>
    <property type="match status" value="1"/>
</dbReference>
<evidence type="ECO:0000256" key="3">
    <source>
        <dbReference type="PROSITE-ProRule" id="PRU10141"/>
    </source>
</evidence>
<feature type="domain" description="Protein kinase" evidence="6">
    <location>
        <begin position="32"/>
        <end position="284"/>
    </location>
</feature>
<keyword evidence="7" id="KW-0418">Kinase</keyword>
<dbReference type="PANTHER" id="PTHR24346:SF84">
    <property type="entry name" value="TESTIS SPECIFIC SERINE KINASE 5"/>
    <property type="match status" value="1"/>
</dbReference>
<reference evidence="7 8" key="1">
    <citation type="journal article" date="2023" name="BMC Biol.">
        <title>The compact genome of the sponge Oopsacas minuta (Hexactinellida) is lacking key metazoan core genes.</title>
        <authorList>
            <person name="Santini S."/>
            <person name="Schenkelaars Q."/>
            <person name="Jourda C."/>
            <person name="Duchesne M."/>
            <person name="Belahbib H."/>
            <person name="Rocher C."/>
            <person name="Selva M."/>
            <person name="Riesgo A."/>
            <person name="Vervoort M."/>
            <person name="Leys S.P."/>
            <person name="Kodjabachian L."/>
            <person name="Le Bivic A."/>
            <person name="Borchiellini C."/>
            <person name="Claverie J.M."/>
            <person name="Renard E."/>
        </authorList>
    </citation>
    <scope>NUCLEOTIDE SEQUENCE [LARGE SCALE GENOMIC DNA]</scope>
    <source>
        <strain evidence="7">SPO-2</strain>
    </source>
</reference>
<evidence type="ECO:0000256" key="2">
    <source>
        <dbReference type="ARBA" id="ARBA00022840"/>
    </source>
</evidence>
<sequence length="319" mass="36259">MSKPSTKIFYSSSSSSQDRSSKLESLLRDEGYLPGNTLGSGAYAKVKEACHTKEKTMVALKIIDLIKAPENLMNKFLPRELDALRHIDHPNVIRMISSLQFSTQHLVIVTELAENGDLLDYINKHRRLSEDRSLDIFIDFINGMKYLHGRDIVHRDLKCENLLLDKNNKLMIADLGFVTREMGRLSTYCGSIAYVSPEVLRKQPYYGKPADVWSMGVILYAMLYGKLPFKESDLVSKGAKVMTGIDYTTRHLLSEYTILFLRQLLVYDPDGRLTVNQMLSHQWIVLKKVNQTSISSSESNGPNSEESLYLSRNRKPGSQ</sequence>
<dbReference type="PROSITE" id="PS00108">
    <property type="entry name" value="PROTEIN_KINASE_ST"/>
    <property type="match status" value="1"/>
</dbReference>
<evidence type="ECO:0000256" key="1">
    <source>
        <dbReference type="ARBA" id="ARBA00022741"/>
    </source>
</evidence>
<evidence type="ECO:0000256" key="5">
    <source>
        <dbReference type="SAM" id="MobiDB-lite"/>
    </source>
</evidence>
<evidence type="ECO:0000259" key="6">
    <source>
        <dbReference type="PROSITE" id="PS50011"/>
    </source>
</evidence>
<dbReference type="GO" id="GO:0050321">
    <property type="term" value="F:tau-protein kinase activity"/>
    <property type="evidence" value="ECO:0007669"/>
    <property type="project" value="TreeGrafter"/>
</dbReference>
<keyword evidence="2 3" id="KW-0067">ATP-binding</keyword>
<dbReference type="GO" id="GO:0005524">
    <property type="term" value="F:ATP binding"/>
    <property type="evidence" value="ECO:0007669"/>
    <property type="project" value="UniProtKB-UniRule"/>
</dbReference>
<protein>
    <submittedName>
        <fullName evidence="7">Testis-specific serine/threonine-protein kinase 1</fullName>
    </submittedName>
</protein>
<dbReference type="InterPro" id="IPR008271">
    <property type="entry name" value="Ser/Thr_kinase_AS"/>
</dbReference>
<gene>
    <name evidence="7" type="ORF">LOD99_2761</name>
</gene>
<comment type="similarity">
    <text evidence="4">Belongs to the protein kinase superfamily.</text>
</comment>
<organism evidence="7 8">
    <name type="scientific">Oopsacas minuta</name>
    <dbReference type="NCBI Taxonomy" id="111878"/>
    <lineage>
        <taxon>Eukaryota</taxon>
        <taxon>Metazoa</taxon>
        <taxon>Porifera</taxon>
        <taxon>Hexactinellida</taxon>
        <taxon>Hexasterophora</taxon>
        <taxon>Lyssacinosida</taxon>
        <taxon>Leucopsacidae</taxon>
        <taxon>Oopsacas</taxon>
    </lineage>
</organism>
<dbReference type="InterPro" id="IPR017441">
    <property type="entry name" value="Protein_kinase_ATP_BS"/>
</dbReference>
<dbReference type="GO" id="GO:0035556">
    <property type="term" value="P:intracellular signal transduction"/>
    <property type="evidence" value="ECO:0007669"/>
    <property type="project" value="TreeGrafter"/>
</dbReference>
<feature type="region of interest" description="Disordered" evidence="5">
    <location>
        <begin position="295"/>
        <end position="319"/>
    </location>
</feature>
<dbReference type="AlphaFoldDB" id="A0AAV7K157"/>
<dbReference type="SUPFAM" id="SSF56112">
    <property type="entry name" value="Protein kinase-like (PK-like)"/>
    <property type="match status" value="1"/>
</dbReference>
<dbReference type="SMART" id="SM00220">
    <property type="entry name" value="S_TKc"/>
    <property type="match status" value="1"/>
</dbReference>
<keyword evidence="8" id="KW-1185">Reference proteome</keyword>
<dbReference type="Gene3D" id="1.10.510.10">
    <property type="entry name" value="Transferase(Phosphotransferase) domain 1"/>
    <property type="match status" value="1"/>
</dbReference>
<keyword evidence="1 3" id="KW-0547">Nucleotide-binding</keyword>
<keyword evidence="7" id="KW-0808">Transferase</keyword>
<evidence type="ECO:0000313" key="7">
    <source>
        <dbReference type="EMBL" id="KAI6654882.1"/>
    </source>
</evidence>
<comment type="caution">
    <text evidence="7">The sequence shown here is derived from an EMBL/GenBank/DDBJ whole genome shotgun (WGS) entry which is preliminary data.</text>
</comment>